<name>W1PQZ7_AMBTC</name>
<feature type="compositionally biased region" description="Low complexity" evidence="1">
    <location>
        <begin position="1"/>
        <end position="14"/>
    </location>
</feature>
<dbReference type="HOGENOM" id="CLU_2029838_0_0_1"/>
<feature type="region of interest" description="Disordered" evidence="1">
    <location>
        <begin position="1"/>
        <end position="89"/>
    </location>
</feature>
<accession>W1PQZ7</accession>
<evidence type="ECO:0000313" key="2">
    <source>
        <dbReference type="EMBL" id="ERN10488.1"/>
    </source>
</evidence>
<dbReference type="Gramene" id="ERN10488">
    <property type="protein sequence ID" value="ERN10488"/>
    <property type="gene ID" value="AMTR_s00161p00055510"/>
</dbReference>
<evidence type="ECO:0000313" key="3">
    <source>
        <dbReference type="Proteomes" id="UP000017836"/>
    </source>
</evidence>
<proteinExistence type="predicted"/>
<dbReference type="AlphaFoldDB" id="W1PQZ7"/>
<organism evidence="2 3">
    <name type="scientific">Amborella trichopoda</name>
    <dbReference type="NCBI Taxonomy" id="13333"/>
    <lineage>
        <taxon>Eukaryota</taxon>
        <taxon>Viridiplantae</taxon>
        <taxon>Streptophyta</taxon>
        <taxon>Embryophyta</taxon>
        <taxon>Tracheophyta</taxon>
        <taxon>Spermatophyta</taxon>
        <taxon>Magnoliopsida</taxon>
        <taxon>Amborellales</taxon>
        <taxon>Amborellaceae</taxon>
        <taxon>Amborella</taxon>
    </lineage>
</organism>
<gene>
    <name evidence="2" type="ORF">AMTR_s00161p00055510</name>
</gene>
<keyword evidence="3" id="KW-1185">Reference proteome</keyword>
<feature type="compositionally biased region" description="Low complexity" evidence="1">
    <location>
        <begin position="28"/>
        <end position="49"/>
    </location>
</feature>
<dbReference type="EMBL" id="KI392832">
    <property type="protein sequence ID" value="ERN10488.1"/>
    <property type="molecule type" value="Genomic_DNA"/>
</dbReference>
<dbReference type="Proteomes" id="UP000017836">
    <property type="component" value="Unassembled WGS sequence"/>
</dbReference>
<reference evidence="3" key="1">
    <citation type="journal article" date="2013" name="Science">
        <title>The Amborella genome and the evolution of flowering plants.</title>
        <authorList>
            <consortium name="Amborella Genome Project"/>
        </authorList>
    </citation>
    <scope>NUCLEOTIDE SEQUENCE [LARGE SCALE GENOMIC DNA]</scope>
</reference>
<sequence length="122" mass="13132">MSSSPYSSCPSSSPEFDEGQSGTSMSMPIFSIITPTLTPSSASTTSSITVGYPEEAIRQASGLARAEEPKPKVELQPQPKPTPYQSRPLHQDQEDLHLQLHDRAPSGLVHVSLPLVPKPLKP</sequence>
<protein>
    <submittedName>
        <fullName evidence="2">Uncharacterized protein</fullName>
    </submittedName>
</protein>
<evidence type="ECO:0000256" key="1">
    <source>
        <dbReference type="SAM" id="MobiDB-lite"/>
    </source>
</evidence>